<protein>
    <submittedName>
        <fullName evidence="2">Uncharacterized protein</fullName>
    </submittedName>
</protein>
<dbReference type="Pfam" id="PF10737">
    <property type="entry name" value="GerPC"/>
    <property type="match status" value="1"/>
</dbReference>
<dbReference type="KEGG" id="pib:BBD41_02655"/>
<evidence type="ECO:0000256" key="1">
    <source>
        <dbReference type="SAM" id="Coils"/>
    </source>
</evidence>
<evidence type="ECO:0000313" key="2">
    <source>
        <dbReference type="EMBL" id="ANY71566.1"/>
    </source>
</evidence>
<sequence length="204" mass="22970">MYPYHLQQLLDGLQLQAEQLRRIEQMVKDLRAEMDTLRQSKSSAADRIEYHFDLLKIERLEGTLNIGVMPTGGKPEGDIEVNGQSLVPPQGSNGGNAAYSEIYEDVAQYLDDDIAGELERSLKKLPGDSAGPSSSVILEDIRKQVGERIQVYMDQYGRSGKEPDAVLMKQTIAQQVKKEIAYAINQHLQQVQGKWKWNEADSHQ</sequence>
<keyword evidence="1" id="KW-0175">Coiled coil</keyword>
<feature type="coiled-coil region" evidence="1">
    <location>
        <begin position="13"/>
        <end position="47"/>
    </location>
</feature>
<gene>
    <name evidence="2" type="ORF">BBD41_02655</name>
</gene>
<name>A0A1B2DV29_9BACL</name>
<dbReference type="AlphaFoldDB" id="A0A1B2DV29"/>
<dbReference type="EMBL" id="CP016809">
    <property type="protein sequence ID" value="ANY71566.1"/>
    <property type="molecule type" value="Genomic_DNA"/>
</dbReference>
<dbReference type="InterPro" id="IPR019673">
    <property type="entry name" value="Spore_germination_GerPC"/>
</dbReference>
<organism evidence="2">
    <name type="scientific">Paenibacillus ihbetae</name>
    <dbReference type="NCBI Taxonomy" id="1870820"/>
    <lineage>
        <taxon>Bacteria</taxon>
        <taxon>Bacillati</taxon>
        <taxon>Bacillota</taxon>
        <taxon>Bacilli</taxon>
        <taxon>Bacillales</taxon>
        <taxon>Paenibacillaceae</taxon>
        <taxon>Paenibacillus</taxon>
    </lineage>
</organism>
<dbReference type="RefSeq" id="WP_157929260.1">
    <property type="nucleotide sequence ID" value="NZ_CP016809.1"/>
</dbReference>
<proteinExistence type="predicted"/>
<reference evidence="2" key="1">
    <citation type="submission" date="2016-08" db="EMBL/GenBank/DDBJ databases">
        <title>Complete Genome Seqeunce of Paenibacillus sp. nov. IHBB 9852 from high altitute lake of Indian trans-Himalayas.</title>
        <authorList>
            <person name="Kiran S."/>
            <person name="Swarnkar M.K."/>
            <person name="Rana A."/>
            <person name="Tewari R."/>
            <person name="Gulati A."/>
        </authorList>
    </citation>
    <scope>NUCLEOTIDE SEQUENCE [LARGE SCALE GENOMIC DNA]</scope>
    <source>
        <strain evidence="2">IHBB 9852</strain>
    </source>
</reference>
<accession>A0A1B2DV29</accession>